<proteinExistence type="predicted"/>
<dbReference type="AlphaFoldDB" id="A0AB33JGV4"/>
<name>A0AB33JGV4_9BACT</name>
<sequence>MSLINTSRLTILNTQRRFFFDPFIYEVAWFQTKKLKRTELGLAELTKGIYKIIDDFEEYAYQFELCLEAITPQYIYIKDSLLGVNHCVSVEKYGLENCTLGDAIGIITRGQKRYLAFDNQMVYIELEQP</sequence>
<evidence type="ECO:0000313" key="1">
    <source>
        <dbReference type="EMBL" id="BFO80995.1"/>
    </source>
</evidence>
<dbReference type="EMBL" id="AP035789">
    <property type="protein sequence ID" value="BFO80995.1"/>
    <property type="molecule type" value="Genomic_DNA"/>
</dbReference>
<accession>A0AB33JGV4</accession>
<gene>
    <name evidence="1" type="ORF">GTC17262_11860</name>
</gene>
<reference evidence="1" key="1">
    <citation type="submission" date="2024-07" db="EMBL/GenBank/DDBJ databases">
        <title>Complete genome sequence of Prevotella sp. YM-2024 GTC17262.</title>
        <authorList>
            <person name="Hayashi M."/>
            <person name="Muto Y."/>
            <person name="Tanaka K."/>
            <person name="Niwa H."/>
        </authorList>
    </citation>
    <scope>NUCLEOTIDE SEQUENCE</scope>
    <source>
        <strain evidence="1">GTC17262</strain>
    </source>
</reference>
<protein>
    <submittedName>
        <fullName evidence="1">Uncharacterized protein</fullName>
    </submittedName>
</protein>
<organism evidence="1">
    <name type="scientific">Prevotella sp. GTC17262</name>
    <dbReference type="NCBI Taxonomy" id="3236797"/>
    <lineage>
        <taxon>Bacteria</taxon>
        <taxon>Pseudomonadati</taxon>
        <taxon>Bacteroidota</taxon>
        <taxon>Bacteroidia</taxon>
        <taxon>Bacteroidales</taxon>
        <taxon>Prevotellaceae</taxon>
        <taxon>Prevotella</taxon>
    </lineage>
</organism>